<feature type="compositionally biased region" description="Basic residues" evidence="1">
    <location>
        <begin position="9"/>
        <end position="18"/>
    </location>
</feature>
<reference evidence="2 3" key="1">
    <citation type="submission" date="2020-10" db="EMBL/GenBank/DDBJ databases">
        <title>The Coptis chinensis genome and diversification of protoberbering-type alkaloids.</title>
        <authorList>
            <person name="Wang B."/>
            <person name="Shu S."/>
            <person name="Song C."/>
            <person name="Liu Y."/>
        </authorList>
    </citation>
    <scope>NUCLEOTIDE SEQUENCE [LARGE SCALE GENOMIC DNA]</scope>
    <source>
        <strain evidence="2">HL-2020</strain>
        <tissue evidence="2">Leaf</tissue>
    </source>
</reference>
<feature type="compositionally biased region" description="Polar residues" evidence="1">
    <location>
        <begin position="100"/>
        <end position="110"/>
    </location>
</feature>
<evidence type="ECO:0000313" key="2">
    <source>
        <dbReference type="EMBL" id="KAF9590482.1"/>
    </source>
</evidence>
<feature type="compositionally biased region" description="Polar residues" evidence="1">
    <location>
        <begin position="121"/>
        <end position="137"/>
    </location>
</feature>
<organism evidence="2 3">
    <name type="scientific">Coptis chinensis</name>
    <dbReference type="NCBI Taxonomy" id="261450"/>
    <lineage>
        <taxon>Eukaryota</taxon>
        <taxon>Viridiplantae</taxon>
        <taxon>Streptophyta</taxon>
        <taxon>Embryophyta</taxon>
        <taxon>Tracheophyta</taxon>
        <taxon>Spermatophyta</taxon>
        <taxon>Magnoliopsida</taxon>
        <taxon>Ranunculales</taxon>
        <taxon>Ranunculaceae</taxon>
        <taxon>Coptidoideae</taxon>
        <taxon>Coptis</taxon>
    </lineage>
</organism>
<name>A0A835LFF0_9MAGN</name>
<feature type="compositionally biased region" description="Basic and acidic residues" evidence="1">
    <location>
        <begin position="241"/>
        <end position="250"/>
    </location>
</feature>
<sequence length="268" mass="29954">MGCCLSKTQHSKKTHPPHTHFPVPDSAPHRFRPPLSPVFEEESVKEVLSETPNPKVELKKQEDEKVLANVTSPVTKIEEQVVKKVEVCEEISEVSEICSLSETMSTTTITSRKEDQEENGEVQQPQPRLQRSPTTTAKKVLRKRSIPGDFVANPQRGSKSPARKMNPSPSKRNESSEMSHQPVSRRRLMDNPTRARRDPGERSGRRSRSPATRGIGRSPSRKAPRSPARVPVPGPVPLTECGRKDEETKGANESMENPLVSLECFIFL</sequence>
<feature type="region of interest" description="Disordered" evidence="1">
    <location>
        <begin position="1"/>
        <end position="35"/>
    </location>
</feature>
<dbReference type="OrthoDB" id="1922230at2759"/>
<gene>
    <name evidence="2" type="ORF">IFM89_035359</name>
</gene>
<dbReference type="EMBL" id="JADFTS010000009">
    <property type="protein sequence ID" value="KAF9590482.1"/>
    <property type="molecule type" value="Genomic_DNA"/>
</dbReference>
<feature type="region of interest" description="Disordered" evidence="1">
    <location>
        <begin position="100"/>
        <end position="256"/>
    </location>
</feature>
<evidence type="ECO:0000313" key="3">
    <source>
        <dbReference type="Proteomes" id="UP000631114"/>
    </source>
</evidence>
<comment type="caution">
    <text evidence="2">The sequence shown here is derived from an EMBL/GenBank/DDBJ whole genome shotgun (WGS) entry which is preliminary data.</text>
</comment>
<feature type="compositionally biased region" description="Basic and acidic residues" evidence="1">
    <location>
        <begin position="187"/>
        <end position="204"/>
    </location>
</feature>
<dbReference type="AlphaFoldDB" id="A0A835LFF0"/>
<dbReference type="Proteomes" id="UP000631114">
    <property type="component" value="Unassembled WGS sequence"/>
</dbReference>
<keyword evidence="3" id="KW-1185">Reference proteome</keyword>
<proteinExistence type="predicted"/>
<dbReference type="PANTHER" id="PTHR33871">
    <property type="entry name" value="OS05G0503100 PROTEIN-RELATED"/>
    <property type="match status" value="1"/>
</dbReference>
<protein>
    <submittedName>
        <fullName evidence="2">Uncharacterized protein</fullName>
    </submittedName>
</protein>
<evidence type="ECO:0000256" key="1">
    <source>
        <dbReference type="SAM" id="MobiDB-lite"/>
    </source>
</evidence>
<accession>A0A835LFF0</accession>
<dbReference type="PANTHER" id="PTHR33871:SF1">
    <property type="entry name" value="OS05G0503100 PROTEIN"/>
    <property type="match status" value="1"/>
</dbReference>